<dbReference type="PANTHER" id="PTHR47978">
    <property type="match status" value="1"/>
</dbReference>
<dbReference type="EMBL" id="CP111023">
    <property type="protein sequence ID" value="WAR21409.1"/>
    <property type="molecule type" value="Genomic_DNA"/>
</dbReference>
<evidence type="ECO:0000256" key="2">
    <source>
        <dbReference type="ARBA" id="ARBA00022741"/>
    </source>
</evidence>
<feature type="region of interest" description="Disordered" evidence="3">
    <location>
        <begin position="214"/>
        <end position="238"/>
    </location>
</feature>
<accession>A0ABY7FKK6</accession>
<organism evidence="4 5">
    <name type="scientific">Mya arenaria</name>
    <name type="common">Soft-shell clam</name>
    <dbReference type="NCBI Taxonomy" id="6604"/>
    <lineage>
        <taxon>Eukaryota</taxon>
        <taxon>Metazoa</taxon>
        <taxon>Spiralia</taxon>
        <taxon>Lophotrochozoa</taxon>
        <taxon>Mollusca</taxon>
        <taxon>Bivalvia</taxon>
        <taxon>Autobranchia</taxon>
        <taxon>Heteroconchia</taxon>
        <taxon>Euheterodonta</taxon>
        <taxon>Imparidentia</taxon>
        <taxon>Neoheterodontei</taxon>
        <taxon>Myida</taxon>
        <taxon>Myoidea</taxon>
        <taxon>Myidae</taxon>
        <taxon>Mya</taxon>
    </lineage>
</organism>
<dbReference type="Gene3D" id="3.40.50.300">
    <property type="entry name" value="P-loop containing nucleotide triphosphate hydrolases"/>
    <property type="match status" value="1"/>
</dbReference>
<evidence type="ECO:0000313" key="4">
    <source>
        <dbReference type="EMBL" id="WAR21409.1"/>
    </source>
</evidence>
<proteinExistence type="inferred from homology"/>
<gene>
    <name evidence="4" type="ORF">MAR_015383</name>
</gene>
<dbReference type="Proteomes" id="UP001164746">
    <property type="component" value="Chromosome 12"/>
</dbReference>
<dbReference type="InterPro" id="IPR005225">
    <property type="entry name" value="Small_GTP-bd"/>
</dbReference>
<dbReference type="SUPFAM" id="SSF52540">
    <property type="entry name" value="P-loop containing nucleoside triphosphate hydrolases"/>
    <property type="match status" value="1"/>
</dbReference>
<dbReference type="PROSITE" id="PS51421">
    <property type="entry name" value="RAS"/>
    <property type="match status" value="1"/>
</dbReference>
<dbReference type="Pfam" id="PF00071">
    <property type="entry name" value="Ras"/>
    <property type="match status" value="1"/>
</dbReference>
<keyword evidence="5" id="KW-1185">Reference proteome</keyword>
<comment type="similarity">
    <text evidence="1">Belongs to the small GTPase superfamily. Rab family.</text>
</comment>
<dbReference type="InterPro" id="IPR027417">
    <property type="entry name" value="P-loop_NTPase"/>
</dbReference>
<evidence type="ECO:0000256" key="1">
    <source>
        <dbReference type="ARBA" id="ARBA00006270"/>
    </source>
</evidence>
<dbReference type="InterPro" id="IPR001806">
    <property type="entry name" value="Small_GTPase"/>
</dbReference>
<dbReference type="PRINTS" id="PR00449">
    <property type="entry name" value="RASTRNSFRMNG"/>
</dbReference>
<dbReference type="SMART" id="SM00175">
    <property type="entry name" value="RAB"/>
    <property type="match status" value="1"/>
</dbReference>
<keyword evidence="2" id="KW-0547">Nucleotide-binding</keyword>
<dbReference type="SMART" id="SM00173">
    <property type="entry name" value="RAS"/>
    <property type="match status" value="1"/>
</dbReference>
<dbReference type="NCBIfam" id="TIGR00231">
    <property type="entry name" value="small_GTP"/>
    <property type="match status" value="1"/>
</dbReference>
<reference evidence="4" key="1">
    <citation type="submission" date="2022-11" db="EMBL/GenBank/DDBJ databases">
        <title>Centuries of genome instability and evolution in soft-shell clam transmissible cancer (bioRxiv).</title>
        <authorList>
            <person name="Hart S.F.M."/>
            <person name="Yonemitsu M.A."/>
            <person name="Giersch R.M."/>
            <person name="Beal B.F."/>
            <person name="Arriagada G."/>
            <person name="Davis B.W."/>
            <person name="Ostrander E.A."/>
            <person name="Goff S.P."/>
            <person name="Metzger M.J."/>
        </authorList>
    </citation>
    <scope>NUCLEOTIDE SEQUENCE</scope>
    <source>
        <strain evidence="4">MELC-2E11</strain>
        <tissue evidence="4">Siphon/mantle</tissue>
    </source>
</reference>
<dbReference type="PROSITE" id="PS51419">
    <property type="entry name" value="RAB"/>
    <property type="match status" value="1"/>
</dbReference>
<feature type="compositionally biased region" description="Basic and acidic residues" evidence="3">
    <location>
        <begin position="214"/>
        <end position="227"/>
    </location>
</feature>
<evidence type="ECO:0000256" key="3">
    <source>
        <dbReference type="SAM" id="MobiDB-lite"/>
    </source>
</evidence>
<protein>
    <submittedName>
        <fullName evidence="4">RAB24-like protein</fullName>
    </submittedName>
</protein>
<sequence>MLMTNYLCGEMSSYRLIVVCNQLRSLIGQRLFKSVFSFVAVSLGSDTMSVYTVKPTMSRVDAKIVLLGKSYVGKTCLTIGAAFGSKKEMVNGKPLNLGIWDTAGHERYESMTRMYYRSAVACILCYDITDKSSFDRIRFWAGELQATEPACRIYLCGTKKDIVDDYPGKRQVERSTAEPLADDLSSELFETSSQTGENIDALFHKIAEDIAAKREEDARRHKEEKGDTLNLSEGENRWKFPGCSRCNRS</sequence>
<evidence type="ECO:0000313" key="5">
    <source>
        <dbReference type="Proteomes" id="UP001164746"/>
    </source>
</evidence>
<name>A0ABY7FKK6_MYAAR</name>
<dbReference type="SMART" id="SM00174">
    <property type="entry name" value="RHO"/>
    <property type="match status" value="1"/>
</dbReference>